<comment type="caution">
    <text evidence="9">The sequence shown here is derived from an EMBL/GenBank/DDBJ whole genome shotgun (WGS) entry which is preliminary data.</text>
</comment>
<dbReference type="GO" id="GO:0046872">
    <property type="term" value="F:metal ion binding"/>
    <property type="evidence" value="ECO:0007669"/>
    <property type="project" value="UniProtKB-KW"/>
</dbReference>
<feature type="active site" description="Proton acceptor" evidence="4">
    <location>
        <position position="496"/>
    </location>
</feature>
<evidence type="ECO:0000256" key="7">
    <source>
        <dbReference type="SAM" id="Phobius"/>
    </source>
</evidence>
<dbReference type="Proteomes" id="UP000580250">
    <property type="component" value="Unassembled WGS sequence"/>
</dbReference>
<dbReference type="GO" id="GO:0016787">
    <property type="term" value="F:hydrolase activity"/>
    <property type="evidence" value="ECO:0007669"/>
    <property type="project" value="InterPro"/>
</dbReference>
<keyword evidence="7" id="KW-0812">Transmembrane</keyword>
<evidence type="ECO:0000256" key="5">
    <source>
        <dbReference type="PIRSR" id="PIRSR640255-2"/>
    </source>
</evidence>
<evidence type="ECO:0000256" key="6">
    <source>
        <dbReference type="SAM" id="MobiDB-lite"/>
    </source>
</evidence>
<evidence type="ECO:0000313" key="10">
    <source>
        <dbReference type="Proteomes" id="UP000580250"/>
    </source>
</evidence>
<keyword evidence="7" id="KW-1133">Transmembrane helix</keyword>
<dbReference type="InterPro" id="IPR001604">
    <property type="entry name" value="Endo_G_ENPP1-like_dom"/>
</dbReference>
<sequence length="556" mass="65794">MNLSIPVDFIYETYIYLLFINLLLIIFVIIPIKCASQKNDKPDEVNKISDPGASSSSFTQRRYLNPTANEFNPREDIVRYHSSSFDELAFKQFLSVGWVNPSVSQTPNLWNFPNYNEFPWNQPEKRFITEFNPEGIMSKISQHFDEFGWPEEERVLIEDNHMMGINLLSEKANWILEIVSHKDEITKDMVTKKYRKFGHYDDKKMLKTLELLDRCASCVAKWNKRNIITITGPISVLSYAYSEKTQKKEGVKTSPITQVFKIVIIEYERRNYCADIIFTDWNADINYADISKENCGKKHLDNWNYKNYIKDYKIMGELFKNKLEFLEWYIGFELTDLLHNSGFDKIKKLDNCDNKKLFEATTPNLQSSLKSTFKNKFNKNKNEFLPTFSKKFKNINLSDIMRKIKKNIKNRIFEYIKFFKFKMQNLYFIFKDFIINFNRRKRIPNWVLEYLTKESMNNLTAGRHGIWSPDPDFSEIFQPKYADYECHPNSIHNHGHLATGNLHPHEQGFYLTNSVPQLDKVNSGHWRVIEEYISCMAKKAEETYIYSGPLFLPNQE</sequence>
<keyword evidence="2" id="KW-0540">Nuclease</keyword>
<keyword evidence="3" id="KW-0255">Endonuclease</keyword>
<dbReference type="PANTHER" id="PTHR13966:SF5">
    <property type="entry name" value="ENDONUCLEASE G, MITOCHONDRIAL"/>
    <property type="match status" value="1"/>
</dbReference>
<keyword evidence="5" id="KW-0479">Metal-binding</keyword>
<dbReference type="InterPro" id="IPR020821">
    <property type="entry name" value="ENPP1-3/EXOG-like_nuc-like"/>
</dbReference>
<feature type="transmembrane region" description="Helical" evidence="7">
    <location>
        <begin position="13"/>
        <end position="32"/>
    </location>
</feature>
<dbReference type="PANTHER" id="PTHR13966">
    <property type="entry name" value="ENDONUCLEASE RELATED"/>
    <property type="match status" value="1"/>
</dbReference>
<comment type="similarity">
    <text evidence="1">Belongs to the DNA/RNA non-specific endonuclease family.</text>
</comment>
<dbReference type="InterPro" id="IPR044929">
    <property type="entry name" value="DNA/RNA_non-sp_Endonuclease_sf"/>
</dbReference>
<evidence type="ECO:0000313" key="9">
    <source>
        <dbReference type="EMBL" id="CAD2196493.1"/>
    </source>
</evidence>
<proteinExistence type="inferred from homology"/>
<feature type="region of interest" description="Disordered" evidence="6">
    <location>
        <begin position="39"/>
        <end position="59"/>
    </location>
</feature>
<dbReference type="SUPFAM" id="SSF54060">
    <property type="entry name" value="His-Me finger endonucleases"/>
    <property type="match status" value="1"/>
</dbReference>
<evidence type="ECO:0000256" key="1">
    <source>
        <dbReference type="ARBA" id="ARBA00010052"/>
    </source>
</evidence>
<dbReference type="InterPro" id="IPR044925">
    <property type="entry name" value="His-Me_finger_sf"/>
</dbReference>
<evidence type="ECO:0000256" key="3">
    <source>
        <dbReference type="ARBA" id="ARBA00022759"/>
    </source>
</evidence>
<accession>A0A6V7XB84</accession>
<dbReference type="InterPro" id="IPR040255">
    <property type="entry name" value="Non-specific_endonuclease"/>
</dbReference>
<keyword evidence="3" id="KW-0378">Hydrolase</keyword>
<feature type="binding site" evidence="5">
    <location>
        <position position="522"/>
    </location>
    <ligand>
        <name>Mg(2+)</name>
        <dbReference type="ChEBI" id="CHEBI:18420"/>
        <note>catalytic</note>
    </ligand>
</feature>
<dbReference type="Pfam" id="PF01223">
    <property type="entry name" value="Endonuclease_NS"/>
    <property type="match status" value="1"/>
</dbReference>
<gene>
    <name evidence="9" type="ORF">MENT_LOCUS49663</name>
</gene>
<keyword evidence="7" id="KW-0472">Membrane</keyword>
<name>A0A6V7XB84_MELEN</name>
<dbReference type="GO" id="GO:0003676">
    <property type="term" value="F:nucleic acid binding"/>
    <property type="evidence" value="ECO:0007669"/>
    <property type="project" value="InterPro"/>
</dbReference>
<dbReference type="EMBL" id="CAJEWN010001323">
    <property type="protein sequence ID" value="CAD2196493.1"/>
    <property type="molecule type" value="Genomic_DNA"/>
</dbReference>
<dbReference type="GO" id="GO:0004519">
    <property type="term" value="F:endonuclease activity"/>
    <property type="evidence" value="ECO:0007669"/>
    <property type="project" value="UniProtKB-KW"/>
</dbReference>
<evidence type="ECO:0000259" key="8">
    <source>
        <dbReference type="SMART" id="SM00477"/>
    </source>
</evidence>
<feature type="domain" description="ENPP1-3/EXOG-like endonuclease/phosphodiesterase" evidence="8">
    <location>
        <begin position="430"/>
        <end position="556"/>
    </location>
</feature>
<organism evidence="9 10">
    <name type="scientific">Meloidogyne enterolobii</name>
    <name type="common">Root-knot nematode worm</name>
    <name type="synonym">Meloidogyne mayaguensis</name>
    <dbReference type="NCBI Taxonomy" id="390850"/>
    <lineage>
        <taxon>Eukaryota</taxon>
        <taxon>Metazoa</taxon>
        <taxon>Ecdysozoa</taxon>
        <taxon>Nematoda</taxon>
        <taxon>Chromadorea</taxon>
        <taxon>Rhabditida</taxon>
        <taxon>Tylenchina</taxon>
        <taxon>Tylenchomorpha</taxon>
        <taxon>Tylenchoidea</taxon>
        <taxon>Meloidogynidae</taxon>
        <taxon>Meloidogyninae</taxon>
        <taxon>Meloidogyne</taxon>
    </lineage>
</organism>
<reference evidence="9 10" key="1">
    <citation type="submission" date="2020-08" db="EMBL/GenBank/DDBJ databases">
        <authorList>
            <person name="Koutsovoulos G."/>
            <person name="Danchin GJ E."/>
        </authorList>
    </citation>
    <scope>NUCLEOTIDE SEQUENCE [LARGE SCALE GENOMIC DNA]</scope>
</reference>
<dbReference type="Gene3D" id="3.40.570.10">
    <property type="entry name" value="Extracellular Endonuclease, subunit A"/>
    <property type="match status" value="1"/>
</dbReference>
<dbReference type="AlphaFoldDB" id="A0A6V7XB84"/>
<dbReference type="SMART" id="SM00477">
    <property type="entry name" value="NUC"/>
    <property type="match status" value="1"/>
</dbReference>
<evidence type="ECO:0000256" key="4">
    <source>
        <dbReference type="PIRSR" id="PIRSR640255-1"/>
    </source>
</evidence>
<evidence type="ECO:0000256" key="2">
    <source>
        <dbReference type="ARBA" id="ARBA00022722"/>
    </source>
</evidence>
<dbReference type="OrthoDB" id="5418055at2759"/>
<protein>
    <recommendedName>
        <fullName evidence="8">ENPP1-3/EXOG-like endonuclease/phosphodiesterase domain-containing protein</fullName>
    </recommendedName>
</protein>